<name>A0A0A3J2B4_9BACL</name>
<proteinExistence type="predicted"/>
<sequence length="342" mass="38182">MKLCSFSVKNSYPFSETLGAFVDNQFVDLAASYRTYLRECTDVDQNRVFDIANTLIPNDMTKFLEGGTYSMEAAKKAVEFSKETSPSNDYEKIIYSNDEIKIHAPIKNPPTIRDFLSFEEHFRNSLNASISVDDSKDGTVSLGGTVPKVWYERPIYYKTVASTIIGTEEECVWPSYSKVRDYELEFACVIGKRAENVTASEASNYIAGFLIYNDFTARDTQLSEMEGRLGPAKGKDFCTAMGPYLVTVDEIENVYNLSMTARVNGEVWSQGSTSTMYRTFEDIIEYVSQSEPLVPGDILGSGTVGRGCGLELGKFLKDGDIIELEVEGLGVLRNQIRVNERG</sequence>
<dbReference type="eggNOG" id="COG0179">
    <property type="taxonomic scope" value="Bacteria"/>
</dbReference>
<accession>A0A0A3J2B4</accession>
<evidence type="ECO:0000313" key="2">
    <source>
        <dbReference type="EMBL" id="KGR91096.1"/>
    </source>
</evidence>
<organism evidence="2 3">
    <name type="scientific">Ureibacillus massiliensis 4400831 = CIP 108448 = CCUG 49529</name>
    <dbReference type="NCBI Taxonomy" id="1211035"/>
    <lineage>
        <taxon>Bacteria</taxon>
        <taxon>Bacillati</taxon>
        <taxon>Bacillota</taxon>
        <taxon>Bacilli</taxon>
        <taxon>Bacillales</taxon>
        <taxon>Caryophanaceae</taxon>
        <taxon>Ureibacillus</taxon>
    </lineage>
</organism>
<dbReference type="InterPro" id="IPR036663">
    <property type="entry name" value="Fumarylacetoacetase_C_sf"/>
</dbReference>
<reference evidence="2 3" key="1">
    <citation type="submission" date="2014-02" db="EMBL/GenBank/DDBJ databases">
        <title>Draft genome sequence of Lysinibacillus massiliensis CCUG 49529.</title>
        <authorList>
            <person name="Zhang F."/>
            <person name="Wang G."/>
            <person name="Zhang L."/>
        </authorList>
    </citation>
    <scope>NUCLEOTIDE SEQUENCE [LARGE SCALE GENOMIC DNA]</scope>
    <source>
        <strain evidence="2 3">CCUG 49529</strain>
    </source>
</reference>
<keyword evidence="3" id="KW-1185">Reference proteome</keyword>
<protein>
    <recommendedName>
        <fullName evidence="1">Fumarylacetoacetase-like C-terminal domain-containing protein</fullName>
    </recommendedName>
</protein>
<feature type="domain" description="Fumarylacetoacetase-like C-terminal" evidence="1">
    <location>
        <begin position="146"/>
        <end position="336"/>
    </location>
</feature>
<comment type="caution">
    <text evidence="2">The sequence shown here is derived from an EMBL/GenBank/DDBJ whole genome shotgun (WGS) entry which is preliminary data.</text>
</comment>
<gene>
    <name evidence="2" type="ORF">CD30_07455</name>
</gene>
<dbReference type="PANTHER" id="PTHR43211:SF1">
    <property type="entry name" value="BLL6422 PROTEIN"/>
    <property type="match status" value="1"/>
</dbReference>
<dbReference type="InterPro" id="IPR011234">
    <property type="entry name" value="Fumarylacetoacetase-like_C"/>
</dbReference>
<dbReference type="OrthoDB" id="9805307at2"/>
<dbReference type="PANTHER" id="PTHR43211">
    <property type="entry name" value="FUMARYLACETOACETATE HYDROLASE"/>
    <property type="match status" value="1"/>
</dbReference>
<evidence type="ECO:0000313" key="3">
    <source>
        <dbReference type="Proteomes" id="UP000030595"/>
    </source>
</evidence>
<evidence type="ECO:0000259" key="1">
    <source>
        <dbReference type="Pfam" id="PF01557"/>
    </source>
</evidence>
<dbReference type="AlphaFoldDB" id="A0A0A3J2B4"/>
<dbReference type="Pfam" id="PF01557">
    <property type="entry name" value="FAA_hydrolase"/>
    <property type="match status" value="1"/>
</dbReference>
<dbReference type="Gene3D" id="3.90.850.10">
    <property type="entry name" value="Fumarylacetoacetase-like, C-terminal domain"/>
    <property type="match status" value="1"/>
</dbReference>
<dbReference type="RefSeq" id="WP_036174640.1">
    <property type="nucleotide sequence ID" value="NZ_AVCZ01000010.1"/>
</dbReference>
<dbReference type="SUPFAM" id="SSF56529">
    <property type="entry name" value="FAH"/>
    <property type="match status" value="1"/>
</dbReference>
<dbReference type="EMBL" id="JPVQ01000010">
    <property type="protein sequence ID" value="KGR91096.1"/>
    <property type="molecule type" value="Genomic_DNA"/>
</dbReference>
<dbReference type="Proteomes" id="UP000030595">
    <property type="component" value="Unassembled WGS sequence"/>
</dbReference>
<dbReference type="GO" id="GO:0003824">
    <property type="term" value="F:catalytic activity"/>
    <property type="evidence" value="ECO:0007669"/>
    <property type="project" value="InterPro"/>
</dbReference>